<accession>A0A397A121</accession>
<evidence type="ECO:0000313" key="3">
    <source>
        <dbReference type="Proteomes" id="UP000265427"/>
    </source>
</evidence>
<dbReference type="Proteomes" id="UP000265427">
    <property type="component" value="Unassembled WGS sequence"/>
</dbReference>
<feature type="non-terminal residue" evidence="2">
    <location>
        <position position="262"/>
    </location>
</feature>
<gene>
    <name evidence="2" type="ORF">DYB36_014215</name>
</gene>
<evidence type="ECO:0000313" key="2">
    <source>
        <dbReference type="EMBL" id="RHX99587.1"/>
    </source>
</evidence>
<dbReference type="Pfam" id="PF13976">
    <property type="entry name" value="gag_pre-integrs"/>
    <property type="match status" value="1"/>
</dbReference>
<reference evidence="2 3" key="1">
    <citation type="submission" date="2018-08" db="EMBL/GenBank/DDBJ databases">
        <title>Aphanomyces genome sequencing and annotation.</title>
        <authorList>
            <person name="Minardi D."/>
            <person name="Oidtmann B."/>
            <person name="Van Der Giezen M."/>
            <person name="Studholme D.J."/>
        </authorList>
    </citation>
    <scope>NUCLEOTIDE SEQUENCE [LARGE SCALE GENOMIC DNA]</scope>
    <source>
        <strain evidence="2 3">Kv</strain>
    </source>
</reference>
<name>A0A397A121_APHAT</name>
<comment type="caution">
    <text evidence="2">The sequence shown here is derived from an EMBL/GenBank/DDBJ whole genome shotgun (WGS) entry which is preliminary data.</text>
</comment>
<dbReference type="AlphaFoldDB" id="A0A397A121"/>
<dbReference type="InterPro" id="IPR025724">
    <property type="entry name" value="GAG-pre-integrase_dom"/>
</dbReference>
<sequence>MWNTVLVHEDDAAEEKENKAFNVIINSLDDYNIAYVCHLKLVSDVWTLLTERYESRAYADVSHLRSNNAVSLNLADNAQVKAKQSGEIKIPLEDGWLLLRPNVMFAPGFCKNLLALHVLLKEGYSVACWNAEKEILVNPTTDSQLYFGVRNGLFTLETSTLKPLPVEEANVIIARQPIPKLVQWHRRFAHLNFGALKQVIAIRVIIGRSLSDSDLKETFDCETCMLAKARRMSYRNTAPCRAKQPLEIVRMTRVSQFPRRRS</sequence>
<feature type="domain" description="GAG-pre-integrase" evidence="1">
    <location>
        <begin position="176"/>
        <end position="228"/>
    </location>
</feature>
<evidence type="ECO:0000259" key="1">
    <source>
        <dbReference type="Pfam" id="PF13976"/>
    </source>
</evidence>
<protein>
    <recommendedName>
        <fullName evidence="1">GAG-pre-integrase domain-containing protein</fullName>
    </recommendedName>
</protein>
<dbReference type="EMBL" id="QUSZ01009061">
    <property type="protein sequence ID" value="RHX99587.1"/>
    <property type="molecule type" value="Genomic_DNA"/>
</dbReference>
<organism evidence="2 3">
    <name type="scientific">Aphanomyces astaci</name>
    <name type="common">Crayfish plague agent</name>
    <dbReference type="NCBI Taxonomy" id="112090"/>
    <lineage>
        <taxon>Eukaryota</taxon>
        <taxon>Sar</taxon>
        <taxon>Stramenopiles</taxon>
        <taxon>Oomycota</taxon>
        <taxon>Saprolegniomycetes</taxon>
        <taxon>Saprolegniales</taxon>
        <taxon>Verrucalvaceae</taxon>
        <taxon>Aphanomyces</taxon>
    </lineage>
</organism>
<proteinExistence type="predicted"/>